<evidence type="ECO:0000256" key="2">
    <source>
        <dbReference type="ARBA" id="ARBA00023002"/>
    </source>
</evidence>
<feature type="domain" description="GFO/IDH/MocA-like oxidoreductase" evidence="4">
    <location>
        <begin position="136"/>
        <end position="251"/>
    </location>
</feature>
<dbReference type="InterPro" id="IPR000683">
    <property type="entry name" value="Gfo/Idh/MocA-like_OxRdtase_N"/>
</dbReference>
<dbReference type="EMBL" id="JAAMAY010000027">
    <property type="protein sequence ID" value="NTC29644.1"/>
    <property type="molecule type" value="Genomic_DNA"/>
</dbReference>
<evidence type="ECO:0000259" key="3">
    <source>
        <dbReference type="Pfam" id="PF01408"/>
    </source>
</evidence>
<dbReference type="Proteomes" id="UP000702952">
    <property type="component" value="Unassembled WGS sequence"/>
</dbReference>
<name>A0AA44F5A1_AGRTU</name>
<dbReference type="InterPro" id="IPR050984">
    <property type="entry name" value="Gfo/Idh/MocA_domain"/>
</dbReference>
<feature type="domain" description="Gfo/Idh/MocA-like oxidoreductase N-terminal" evidence="3">
    <location>
        <begin position="3"/>
        <end position="124"/>
    </location>
</feature>
<sequence length="356" mass="38730">MTVRYAVVGVGWISQIAFLPGVDLTGNSKTTALVSGKREAADRLAKFYDIAHVYSYDQYDEMLAADVVDAVYIALPNAMHADYAIRAVKAGKHVIVEKPLAVSVAECEAMIAAADGAGVFLMTAYRLHNEPGTVHALDLIRAGAIGDPRLFTSLFSFQAKAANHRLKASNWGGPLQDIGIYCLNAVRHVFADEPFEVMAARNHVDDPRFAEVEESFAATMMFPKGRIAQFSASFGAEQLHMYRIAGTEGDISVECAFDFQSPTIVRLTRGAEVIEHEFEQTDQFAGQTAYFSDCIKSGVAPEPDGAEGLADVAILLALEEAAKTGVAQKVALHPRDRHPDKAMVRRIAPTVRRLMI</sequence>
<dbReference type="Pfam" id="PF22725">
    <property type="entry name" value="GFO_IDH_MocA_C3"/>
    <property type="match status" value="1"/>
</dbReference>
<evidence type="ECO:0000313" key="6">
    <source>
        <dbReference type="Proteomes" id="UP000702952"/>
    </source>
</evidence>
<reference evidence="5" key="1">
    <citation type="journal article" date="2020" name="Science">
        <title>Unexpected conservation and global transmission of agrobacterial virulence plasmids.</title>
        <authorList>
            <person name="Weisberg A.J."/>
            <person name="Davis E.W. 2nd"/>
            <person name="Tabima J."/>
            <person name="Belcher M.S."/>
            <person name="Miller M."/>
            <person name="Kuo C.H."/>
            <person name="Loper J.E."/>
            <person name="Grunwald N.J."/>
            <person name="Putnam M.L."/>
            <person name="Chang J.H."/>
        </authorList>
    </citation>
    <scope>NUCLEOTIDE SEQUENCE</scope>
    <source>
        <strain evidence="5">17-1853-1a</strain>
    </source>
</reference>
<evidence type="ECO:0000313" key="5">
    <source>
        <dbReference type="EMBL" id="NTC29644.1"/>
    </source>
</evidence>
<dbReference type="PANTHER" id="PTHR22604">
    <property type="entry name" value="OXIDOREDUCTASES"/>
    <property type="match status" value="1"/>
</dbReference>
<dbReference type="GO" id="GO:0000166">
    <property type="term" value="F:nucleotide binding"/>
    <property type="evidence" value="ECO:0007669"/>
    <property type="project" value="InterPro"/>
</dbReference>
<evidence type="ECO:0000259" key="4">
    <source>
        <dbReference type="Pfam" id="PF22725"/>
    </source>
</evidence>
<dbReference type="Gene3D" id="3.40.50.720">
    <property type="entry name" value="NAD(P)-binding Rossmann-like Domain"/>
    <property type="match status" value="1"/>
</dbReference>
<dbReference type="SUPFAM" id="SSF55347">
    <property type="entry name" value="Glyceraldehyde-3-phosphate dehydrogenase-like, C-terminal domain"/>
    <property type="match status" value="1"/>
</dbReference>
<comment type="caution">
    <text evidence="5">The sequence shown here is derived from an EMBL/GenBank/DDBJ whole genome shotgun (WGS) entry which is preliminary data.</text>
</comment>
<dbReference type="Pfam" id="PF01408">
    <property type="entry name" value="GFO_IDH_MocA"/>
    <property type="match status" value="1"/>
</dbReference>
<dbReference type="PRINTS" id="PR01775">
    <property type="entry name" value="GLFROXRDTASE"/>
</dbReference>
<accession>A0AA44F5A1</accession>
<dbReference type="AlphaFoldDB" id="A0AA44F5A1"/>
<dbReference type="InterPro" id="IPR008354">
    <property type="entry name" value="Glc-Fru_OxRdtase_bac"/>
</dbReference>
<proteinExistence type="inferred from homology"/>
<comment type="similarity">
    <text evidence="1">Belongs to the Gfo/Idh/MocA family.</text>
</comment>
<dbReference type="InterPro" id="IPR055170">
    <property type="entry name" value="GFO_IDH_MocA-like_dom"/>
</dbReference>
<dbReference type="InterPro" id="IPR036291">
    <property type="entry name" value="NAD(P)-bd_dom_sf"/>
</dbReference>
<dbReference type="PANTHER" id="PTHR22604:SF105">
    <property type="entry name" value="TRANS-1,2-DIHYDROBENZENE-1,2-DIOL DEHYDROGENASE"/>
    <property type="match status" value="1"/>
</dbReference>
<evidence type="ECO:0000256" key="1">
    <source>
        <dbReference type="ARBA" id="ARBA00010928"/>
    </source>
</evidence>
<gene>
    <name evidence="5" type="ORF">G6M46_16015</name>
</gene>
<keyword evidence="2" id="KW-0560">Oxidoreductase</keyword>
<protein>
    <submittedName>
        <fullName evidence="5">Gfo/Idh/MocA family oxidoreductase</fullName>
    </submittedName>
</protein>
<dbReference type="RefSeq" id="WP_174018764.1">
    <property type="nucleotide sequence ID" value="NZ_JAAMAW010000021.1"/>
</dbReference>
<organism evidence="5 6">
    <name type="scientific">Agrobacterium tumefaciens</name>
    <dbReference type="NCBI Taxonomy" id="358"/>
    <lineage>
        <taxon>Bacteria</taxon>
        <taxon>Pseudomonadati</taxon>
        <taxon>Pseudomonadota</taxon>
        <taxon>Alphaproteobacteria</taxon>
        <taxon>Hyphomicrobiales</taxon>
        <taxon>Rhizobiaceae</taxon>
        <taxon>Rhizobium/Agrobacterium group</taxon>
        <taxon>Agrobacterium</taxon>
        <taxon>Agrobacterium tumefaciens complex</taxon>
    </lineage>
</organism>
<dbReference type="SUPFAM" id="SSF51735">
    <property type="entry name" value="NAD(P)-binding Rossmann-fold domains"/>
    <property type="match status" value="1"/>
</dbReference>
<dbReference type="GO" id="GO:0016491">
    <property type="term" value="F:oxidoreductase activity"/>
    <property type="evidence" value="ECO:0007669"/>
    <property type="project" value="UniProtKB-KW"/>
</dbReference>
<dbReference type="Gene3D" id="3.30.360.10">
    <property type="entry name" value="Dihydrodipicolinate Reductase, domain 2"/>
    <property type="match status" value="1"/>
</dbReference>